<keyword evidence="4" id="KW-0645">Protease</keyword>
<dbReference type="AlphaFoldDB" id="A0A9K3LRH9"/>
<dbReference type="Proteomes" id="UP000693970">
    <property type="component" value="Unassembled WGS sequence"/>
</dbReference>
<dbReference type="Pfam" id="PF12146">
    <property type="entry name" value="Hydrolase_4"/>
    <property type="match status" value="1"/>
</dbReference>
<dbReference type="InterPro" id="IPR022742">
    <property type="entry name" value="Hydrolase_4"/>
</dbReference>
<evidence type="ECO:0000313" key="5">
    <source>
        <dbReference type="Proteomes" id="UP000693970"/>
    </source>
</evidence>
<comment type="caution">
    <text evidence="4">The sequence shown here is derived from an EMBL/GenBank/DDBJ whole genome shotgun (WGS) entry which is preliminary data.</text>
</comment>
<name>A0A9K3LRH9_9STRA</name>
<dbReference type="GO" id="GO:0004177">
    <property type="term" value="F:aminopeptidase activity"/>
    <property type="evidence" value="ECO:0007669"/>
    <property type="project" value="UniProtKB-KW"/>
</dbReference>
<protein>
    <submittedName>
        <fullName evidence="4">Serine aminopeptidase, S33</fullName>
    </submittedName>
</protein>
<gene>
    <name evidence="4" type="ORF">IV203_029876</name>
</gene>
<organism evidence="4 5">
    <name type="scientific">Nitzschia inconspicua</name>
    <dbReference type="NCBI Taxonomy" id="303405"/>
    <lineage>
        <taxon>Eukaryota</taxon>
        <taxon>Sar</taxon>
        <taxon>Stramenopiles</taxon>
        <taxon>Ochrophyta</taxon>
        <taxon>Bacillariophyta</taxon>
        <taxon>Bacillariophyceae</taxon>
        <taxon>Bacillariophycidae</taxon>
        <taxon>Bacillariales</taxon>
        <taxon>Bacillariaceae</taxon>
        <taxon>Nitzschia</taxon>
    </lineage>
</organism>
<feature type="transmembrane region" description="Helical" evidence="2">
    <location>
        <begin position="12"/>
        <end position="32"/>
    </location>
</feature>
<keyword evidence="1" id="KW-0378">Hydrolase</keyword>
<dbReference type="PANTHER" id="PTHR16138">
    <property type="entry name" value="MYCOPHENOLIC ACID ACYL-GLUCURONIDE ESTERASE, MITOCHONDRIAL"/>
    <property type="match status" value="1"/>
</dbReference>
<evidence type="ECO:0000313" key="4">
    <source>
        <dbReference type="EMBL" id="KAG7367205.1"/>
    </source>
</evidence>
<evidence type="ECO:0000259" key="3">
    <source>
        <dbReference type="Pfam" id="PF12146"/>
    </source>
</evidence>
<keyword evidence="5" id="KW-1185">Reference proteome</keyword>
<dbReference type="PANTHER" id="PTHR16138:SF7">
    <property type="entry name" value="PALMITOYL-PROTEIN THIOESTERASE ABHD10, MITOCHONDRIAL"/>
    <property type="match status" value="1"/>
</dbReference>
<reference evidence="4" key="1">
    <citation type="journal article" date="2021" name="Sci. Rep.">
        <title>Diploid genomic architecture of Nitzschia inconspicua, an elite biomass production diatom.</title>
        <authorList>
            <person name="Oliver A."/>
            <person name="Podell S."/>
            <person name="Pinowska A."/>
            <person name="Traller J.C."/>
            <person name="Smith S.R."/>
            <person name="McClure R."/>
            <person name="Beliaev A."/>
            <person name="Bohutskyi P."/>
            <person name="Hill E.A."/>
            <person name="Rabines A."/>
            <person name="Zheng H."/>
            <person name="Allen L.Z."/>
            <person name="Kuo A."/>
            <person name="Grigoriev I.V."/>
            <person name="Allen A.E."/>
            <person name="Hazlebeck D."/>
            <person name="Allen E.E."/>
        </authorList>
    </citation>
    <scope>NUCLEOTIDE SEQUENCE</scope>
    <source>
        <strain evidence="4">Hildebrandi</strain>
    </source>
</reference>
<keyword evidence="2" id="KW-1133">Transmembrane helix</keyword>
<sequence>MKPHQPFAKHYHCIIVVSSVLTFYLKGNVAFFPPRTQRCLLLQKCRTGMTKDNLPSIKEPSTTKTGLKYHYFRSTLTVDSLERCSNPAVLFCNGFRSSMTGTKAIFLEEHCKSKDLSYCRFDYRGHGLSSPETFLEMTLSDWICDAETILLDVLLKDHSQVMLVGSSMGAWIATHLALRYPDKIAGIVGIAPAVDFTQKVLYEKATDEQKNDWLSKGIAYFPSKYESNPYPITWRFIQDGKEKWQLLDNATLSNKIPNGCPVHLLHGQCDIDIPWMTSLELAERLSTSNVMLTLIKDGDHRLSRPQDMQQMSAALDGLLQRIKTS</sequence>
<evidence type="ECO:0000256" key="1">
    <source>
        <dbReference type="ARBA" id="ARBA00022801"/>
    </source>
</evidence>
<dbReference type="EMBL" id="JAGRRH010000007">
    <property type="protein sequence ID" value="KAG7367205.1"/>
    <property type="molecule type" value="Genomic_DNA"/>
</dbReference>
<accession>A0A9K3LRH9</accession>
<keyword evidence="4" id="KW-0031">Aminopeptidase</keyword>
<evidence type="ECO:0000256" key="2">
    <source>
        <dbReference type="SAM" id="Phobius"/>
    </source>
</evidence>
<dbReference type="InterPro" id="IPR052382">
    <property type="entry name" value="ABHD10_acyl-thioesterase"/>
</dbReference>
<keyword evidence="2" id="KW-0812">Transmembrane</keyword>
<keyword evidence="2" id="KW-0472">Membrane</keyword>
<dbReference type="OrthoDB" id="408373at2759"/>
<feature type="domain" description="Serine aminopeptidase S33" evidence="3">
    <location>
        <begin position="88"/>
        <end position="230"/>
    </location>
</feature>
<proteinExistence type="predicted"/>
<reference evidence="4" key="2">
    <citation type="submission" date="2021-04" db="EMBL/GenBank/DDBJ databases">
        <authorList>
            <person name="Podell S."/>
        </authorList>
    </citation>
    <scope>NUCLEOTIDE SEQUENCE</scope>
    <source>
        <strain evidence="4">Hildebrandi</strain>
    </source>
</reference>
<dbReference type="GO" id="GO:0004553">
    <property type="term" value="F:hydrolase activity, hydrolyzing O-glycosyl compounds"/>
    <property type="evidence" value="ECO:0007669"/>
    <property type="project" value="TreeGrafter"/>
</dbReference>